<dbReference type="HOGENOM" id="CLU_2981040_0_0_1"/>
<keyword evidence="3" id="KW-1185">Reference proteome</keyword>
<name>G0MPJ2_CAEBE</name>
<dbReference type="Proteomes" id="UP000008068">
    <property type="component" value="Unassembled WGS sequence"/>
</dbReference>
<accession>G0MPJ2</accession>
<dbReference type="AlphaFoldDB" id="G0MPJ2"/>
<organism evidence="3">
    <name type="scientific">Caenorhabditis brenneri</name>
    <name type="common">Nematode worm</name>
    <dbReference type="NCBI Taxonomy" id="135651"/>
    <lineage>
        <taxon>Eukaryota</taxon>
        <taxon>Metazoa</taxon>
        <taxon>Ecdysozoa</taxon>
        <taxon>Nematoda</taxon>
        <taxon>Chromadorea</taxon>
        <taxon>Rhabditida</taxon>
        <taxon>Rhabditina</taxon>
        <taxon>Rhabditomorpha</taxon>
        <taxon>Rhabditoidea</taxon>
        <taxon>Rhabditidae</taxon>
        <taxon>Peloderinae</taxon>
        <taxon>Caenorhabditis</taxon>
    </lineage>
</organism>
<dbReference type="InParanoid" id="G0MPJ2"/>
<sequence length="58" mass="6015">MGSTTSTSTSSSTAEVVIYTGDDDDKSGRALDVKPDFNNTSILPPVASPMEFGVGHHS</sequence>
<feature type="region of interest" description="Disordered" evidence="1">
    <location>
        <begin position="35"/>
        <end position="58"/>
    </location>
</feature>
<protein>
    <submittedName>
        <fullName evidence="2">Uncharacterized protein</fullName>
    </submittedName>
</protein>
<reference evidence="3" key="1">
    <citation type="submission" date="2011-07" db="EMBL/GenBank/DDBJ databases">
        <authorList>
            <consortium name="Caenorhabditis brenneri Sequencing and Analysis Consortium"/>
            <person name="Wilson R.K."/>
        </authorList>
    </citation>
    <scope>NUCLEOTIDE SEQUENCE [LARGE SCALE GENOMIC DNA]</scope>
    <source>
        <strain evidence="3">PB2801</strain>
    </source>
</reference>
<evidence type="ECO:0000313" key="2">
    <source>
        <dbReference type="EMBL" id="EGT39805.1"/>
    </source>
</evidence>
<evidence type="ECO:0000313" key="3">
    <source>
        <dbReference type="Proteomes" id="UP000008068"/>
    </source>
</evidence>
<gene>
    <name evidence="2" type="ORF">CAEBREN_10509</name>
</gene>
<proteinExistence type="predicted"/>
<evidence type="ECO:0000256" key="1">
    <source>
        <dbReference type="SAM" id="MobiDB-lite"/>
    </source>
</evidence>
<dbReference type="EMBL" id="GL379805">
    <property type="protein sequence ID" value="EGT39805.1"/>
    <property type="molecule type" value="Genomic_DNA"/>
</dbReference>